<dbReference type="AlphaFoldDB" id="A0A9P7BI51"/>
<evidence type="ECO:0000313" key="2">
    <source>
        <dbReference type="Proteomes" id="UP000716291"/>
    </source>
</evidence>
<keyword evidence="2" id="KW-1185">Reference proteome</keyword>
<sequence>MPGFFRSGPKVHCALIAIACRPVPSSFCLASDSSPALPYGPMRTRYTVLPLICADSTRAARPIIASLALVASASPESPNAPACRM</sequence>
<dbReference type="EMBL" id="JAANQT010014685">
    <property type="protein sequence ID" value="KAG1272624.1"/>
    <property type="molecule type" value="Genomic_DNA"/>
</dbReference>
<gene>
    <name evidence="1" type="ORF">G6F64_015485</name>
</gene>
<organism evidence="1 2">
    <name type="scientific">Rhizopus oryzae</name>
    <name type="common">Mucormycosis agent</name>
    <name type="synonym">Rhizopus arrhizus var. delemar</name>
    <dbReference type="NCBI Taxonomy" id="64495"/>
    <lineage>
        <taxon>Eukaryota</taxon>
        <taxon>Fungi</taxon>
        <taxon>Fungi incertae sedis</taxon>
        <taxon>Mucoromycota</taxon>
        <taxon>Mucoromycotina</taxon>
        <taxon>Mucoromycetes</taxon>
        <taxon>Mucorales</taxon>
        <taxon>Mucorineae</taxon>
        <taxon>Rhizopodaceae</taxon>
        <taxon>Rhizopus</taxon>
    </lineage>
</organism>
<protein>
    <submittedName>
        <fullName evidence="1">Uncharacterized protein</fullName>
    </submittedName>
</protein>
<evidence type="ECO:0000313" key="1">
    <source>
        <dbReference type="EMBL" id="KAG1272624.1"/>
    </source>
</evidence>
<proteinExistence type="predicted"/>
<name>A0A9P7BI51_RHIOR</name>
<comment type="caution">
    <text evidence="1">The sequence shown here is derived from an EMBL/GenBank/DDBJ whole genome shotgun (WGS) entry which is preliminary data.</text>
</comment>
<accession>A0A9P7BI51</accession>
<reference evidence="1" key="1">
    <citation type="journal article" date="2020" name="Microb. Genom.">
        <title>Genetic diversity of clinical and environmental Mucorales isolates obtained from an investigation of mucormycosis cases among solid organ transplant recipients.</title>
        <authorList>
            <person name="Nguyen M.H."/>
            <person name="Kaul D."/>
            <person name="Muto C."/>
            <person name="Cheng S.J."/>
            <person name="Richter R.A."/>
            <person name="Bruno V.M."/>
            <person name="Liu G."/>
            <person name="Beyhan S."/>
            <person name="Sundermann A.J."/>
            <person name="Mounaud S."/>
            <person name="Pasculle A.W."/>
            <person name="Nierman W.C."/>
            <person name="Driscoll E."/>
            <person name="Cumbie R."/>
            <person name="Clancy C.J."/>
            <person name="Dupont C.L."/>
        </authorList>
    </citation>
    <scope>NUCLEOTIDE SEQUENCE</scope>
    <source>
        <strain evidence="1">GL11</strain>
    </source>
</reference>
<dbReference type="Proteomes" id="UP000716291">
    <property type="component" value="Unassembled WGS sequence"/>
</dbReference>